<organism evidence="1 2">
    <name type="scientific">Candidatus Vampirococcus lugosii</name>
    <dbReference type="NCBI Taxonomy" id="2789015"/>
    <lineage>
        <taxon>Bacteria</taxon>
        <taxon>Candidatus Absconditibacteriota</taxon>
        <taxon>Vampirococcus</taxon>
    </lineage>
</organism>
<evidence type="ECO:0000313" key="2">
    <source>
        <dbReference type="Proteomes" id="UP000680365"/>
    </source>
</evidence>
<evidence type="ECO:0000313" key="1">
    <source>
        <dbReference type="EMBL" id="MBS8122053.1"/>
    </source>
</evidence>
<keyword evidence="2" id="KW-1185">Reference proteome</keyword>
<comment type="caution">
    <text evidence="1">The sequence shown here is derived from an EMBL/GenBank/DDBJ whole genome shotgun (WGS) entry which is preliminary data.</text>
</comment>
<protein>
    <submittedName>
        <fullName evidence="1">Uncharacterized protein</fullName>
    </submittedName>
</protein>
<accession>A0ABS5QLI8</accession>
<reference evidence="1 2" key="1">
    <citation type="journal article" date="2021" name="Nat. Commun.">
        <title>Reductive evolution and unique predatory mode in the CPR bacterium Vampirococcus lugosii.</title>
        <authorList>
            <person name="Moreira D."/>
            <person name="Zivanovic Y."/>
            <person name="Lopez-Archilla A.I."/>
            <person name="Iniesto M."/>
            <person name="Lopez-Garcia P."/>
        </authorList>
    </citation>
    <scope>NUCLEOTIDE SEQUENCE [LARGE SCALE GENOMIC DNA]</scope>
    <source>
        <strain evidence="1">Chiprana</strain>
    </source>
</reference>
<name>A0ABS5QLI8_9BACT</name>
<proteinExistence type="predicted"/>
<sequence length="57" mass="6916">MEQKFVKSNNFLELFIPHNEIQDVFKKLEKINILADSNFVPFLEKVLIEWEEDFDKD</sequence>
<dbReference type="Proteomes" id="UP000680365">
    <property type="component" value="Unassembled WGS sequence"/>
</dbReference>
<dbReference type="RefSeq" id="WP_213349151.1">
    <property type="nucleotide sequence ID" value="NZ_JAEDAM010000035.1"/>
</dbReference>
<gene>
    <name evidence="1" type="ORF">VAMP_84n33</name>
</gene>
<dbReference type="EMBL" id="JAEDAM010000035">
    <property type="protein sequence ID" value="MBS8122053.1"/>
    <property type="molecule type" value="Genomic_DNA"/>
</dbReference>